<sequence>MKIKSLLTVTSLIVFSVTFPATASLPKEVPELDKAPLVLACEYKKSDPSISNDKALSKVKSISGVSKTQAERVVSMLNAIPDIQSKECHNIYAEYNSLNK</sequence>
<name>A0ABW8GT17_9GAMM</name>
<comment type="caution">
    <text evidence="2">The sequence shown here is derived from an EMBL/GenBank/DDBJ whole genome shotgun (WGS) entry which is preliminary data.</text>
</comment>
<dbReference type="Proteomes" id="UP001617702">
    <property type="component" value="Unassembled WGS sequence"/>
</dbReference>
<accession>A0ABW8GT17</accession>
<evidence type="ECO:0000313" key="3">
    <source>
        <dbReference type="Proteomes" id="UP001617702"/>
    </source>
</evidence>
<proteinExistence type="predicted"/>
<dbReference type="EMBL" id="JBIXLB010000002">
    <property type="protein sequence ID" value="MFJ5512426.1"/>
    <property type="molecule type" value="Genomic_DNA"/>
</dbReference>
<evidence type="ECO:0000313" key="2">
    <source>
        <dbReference type="EMBL" id="MFJ5512426.1"/>
    </source>
</evidence>
<gene>
    <name evidence="2" type="ORF">ACIPUH_06435</name>
</gene>
<feature type="signal peptide" evidence="1">
    <location>
        <begin position="1"/>
        <end position="23"/>
    </location>
</feature>
<evidence type="ECO:0000256" key="1">
    <source>
        <dbReference type="SAM" id="SignalP"/>
    </source>
</evidence>
<protein>
    <submittedName>
        <fullName evidence="2">Uncharacterized protein</fullName>
    </submittedName>
</protein>
<keyword evidence="3" id="KW-1185">Reference proteome</keyword>
<keyword evidence="1" id="KW-0732">Signal</keyword>
<dbReference type="RefSeq" id="WP_400353424.1">
    <property type="nucleotide sequence ID" value="NZ_JBIXLA010000002.1"/>
</dbReference>
<feature type="chain" id="PRO_5047149596" evidence="1">
    <location>
        <begin position="24"/>
        <end position="100"/>
    </location>
</feature>
<organism evidence="2 3">
    <name type="scientific">Pectobacterium jejuense</name>
    <dbReference type="NCBI Taxonomy" id="2974022"/>
    <lineage>
        <taxon>Bacteria</taxon>
        <taxon>Pseudomonadati</taxon>
        <taxon>Pseudomonadota</taxon>
        <taxon>Gammaproteobacteria</taxon>
        <taxon>Enterobacterales</taxon>
        <taxon>Pectobacteriaceae</taxon>
        <taxon>Pectobacterium</taxon>
    </lineage>
</organism>
<reference evidence="2 3" key="1">
    <citation type="submission" date="2024-10" db="EMBL/GenBank/DDBJ databases">
        <authorList>
            <person name="Lu C.-H."/>
        </authorList>
    </citation>
    <scope>NUCLEOTIDE SEQUENCE [LARGE SCALE GENOMIC DNA]</scope>
    <source>
        <strain evidence="2 3">22LXZD03-01</strain>
    </source>
</reference>